<dbReference type="AlphaFoldDB" id="A0A9X2PBI4"/>
<organism evidence="1 2">
    <name type="scientific">Ancylobacter mangrovi</name>
    <dbReference type="NCBI Taxonomy" id="2972472"/>
    <lineage>
        <taxon>Bacteria</taxon>
        <taxon>Pseudomonadati</taxon>
        <taxon>Pseudomonadota</taxon>
        <taxon>Alphaproteobacteria</taxon>
        <taxon>Hyphomicrobiales</taxon>
        <taxon>Xanthobacteraceae</taxon>
        <taxon>Ancylobacter</taxon>
    </lineage>
</organism>
<comment type="caution">
    <text evidence="1">The sequence shown here is derived from an EMBL/GenBank/DDBJ whole genome shotgun (WGS) entry which is preliminary data.</text>
</comment>
<evidence type="ECO:0000313" key="2">
    <source>
        <dbReference type="Proteomes" id="UP001151088"/>
    </source>
</evidence>
<evidence type="ECO:0000313" key="1">
    <source>
        <dbReference type="EMBL" id="MCS0495596.1"/>
    </source>
</evidence>
<protein>
    <submittedName>
        <fullName evidence="1">Gluconate 2-dehydrogenase subunit 3 family protein</fullName>
    </submittedName>
</protein>
<name>A0A9X2PBI4_9HYPH</name>
<keyword evidence="2" id="KW-1185">Reference proteome</keyword>
<dbReference type="EMBL" id="JANTHZ010000004">
    <property type="protein sequence ID" value="MCS0495596.1"/>
    <property type="molecule type" value="Genomic_DNA"/>
</dbReference>
<proteinExistence type="predicted"/>
<gene>
    <name evidence="1" type="ORF">NVS89_10845</name>
</gene>
<dbReference type="Pfam" id="PF13618">
    <property type="entry name" value="Gluconate_2-dh3"/>
    <property type="match status" value="1"/>
</dbReference>
<reference evidence="1" key="1">
    <citation type="submission" date="2022-08" db="EMBL/GenBank/DDBJ databases">
        <authorList>
            <person name="Li F."/>
        </authorList>
    </citation>
    <scope>NUCLEOTIDE SEQUENCE</scope>
    <source>
        <strain evidence="1">MQZ15Z-1</strain>
    </source>
</reference>
<accession>A0A9X2PBI4</accession>
<dbReference type="InterPro" id="IPR027056">
    <property type="entry name" value="Gluconate_2DH_su3"/>
</dbReference>
<sequence length="115" mass="12490">MNGEPLSLTSRERAVLAEIADILIPRHGGMPSASDVGLCEGPIDRALAARPELLDPVRDLVARAHGRHGQDVVREIEKDDQAVLLAALQLIAGAYYMLPEVRRLLGYSGQMRKAP</sequence>
<dbReference type="RefSeq" id="WP_258732754.1">
    <property type="nucleotide sequence ID" value="NZ_JANTHZ010000004.1"/>
</dbReference>
<dbReference type="Proteomes" id="UP001151088">
    <property type="component" value="Unassembled WGS sequence"/>
</dbReference>